<dbReference type="EMBL" id="AMZH03030736">
    <property type="protein sequence ID" value="RRT32770.1"/>
    <property type="molecule type" value="Genomic_DNA"/>
</dbReference>
<gene>
    <name evidence="2" type="ORF">B296_00058899</name>
</gene>
<sequence length="132" mass="13784">NIATSASSATAIRPPLPATEVPLLPAPSPLLRPPPQTASLPFPIATIPLPSLLPTASTSPTEERTVVHRGDLARNSHTANNSGFSATPDNLPVSLDLLPANSLAPSWQAPDTMDELPTHSRGVPKRIVRTPA</sequence>
<feature type="region of interest" description="Disordered" evidence="1">
    <location>
        <begin position="51"/>
        <end position="88"/>
    </location>
</feature>
<comment type="caution">
    <text evidence="2">The sequence shown here is derived from an EMBL/GenBank/DDBJ whole genome shotgun (WGS) entry which is preliminary data.</text>
</comment>
<accession>A0A426WZX6</accession>
<name>A0A426WZX6_ENSVE</name>
<feature type="region of interest" description="Disordered" evidence="1">
    <location>
        <begin position="1"/>
        <end position="21"/>
    </location>
</feature>
<evidence type="ECO:0000313" key="2">
    <source>
        <dbReference type="EMBL" id="RRT32770.1"/>
    </source>
</evidence>
<feature type="non-terminal residue" evidence="2">
    <location>
        <position position="1"/>
    </location>
</feature>
<dbReference type="AlphaFoldDB" id="A0A426WZX6"/>
<feature type="compositionally biased region" description="Polar residues" evidence="1">
    <location>
        <begin position="75"/>
        <end position="88"/>
    </location>
</feature>
<feature type="region of interest" description="Disordered" evidence="1">
    <location>
        <begin position="106"/>
        <end position="132"/>
    </location>
</feature>
<feature type="compositionally biased region" description="Basic and acidic residues" evidence="1">
    <location>
        <begin position="61"/>
        <end position="74"/>
    </location>
</feature>
<protein>
    <submittedName>
        <fullName evidence="2">Uncharacterized protein</fullName>
    </submittedName>
</protein>
<evidence type="ECO:0000256" key="1">
    <source>
        <dbReference type="SAM" id="MobiDB-lite"/>
    </source>
</evidence>
<feature type="compositionally biased region" description="Basic residues" evidence="1">
    <location>
        <begin position="122"/>
        <end position="132"/>
    </location>
</feature>
<feature type="compositionally biased region" description="Low complexity" evidence="1">
    <location>
        <begin position="1"/>
        <end position="11"/>
    </location>
</feature>
<evidence type="ECO:0000313" key="3">
    <source>
        <dbReference type="Proteomes" id="UP000287651"/>
    </source>
</evidence>
<organism evidence="2 3">
    <name type="scientific">Ensete ventricosum</name>
    <name type="common">Abyssinian banana</name>
    <name type="synonym">Musa ensete</name>
    <dbReference type="NCBI Taxonomy" id="4639"/>
    <lineage>
        <taxon>Eukaryota</taxon>
        <taxon>Viridiplantae</taxon>
        <taxon>Streptophyta</taxon>
        <taxon>Embryophyta</taxon>
        <taxon>Tracheophyta</taxon>
        <taxon>Spermatophyta</taxon>
        <taxon>Magnoliopsida</taxon>
        <taxon>Liliopsida</taxon>
        <taxon>Zingiberales</taxon>
        <taxon>Musaceae</taxon>
        <taxon>Ensete</taxon>
    </lineage>
</organism>
<dbReference type="Proteomes" id="UP000287651">
    <property type="component" value="Unassembled WGS sequence"/>
</dbReference>
<reference evidence="2 3" key="1">
    <citation type="journal article" date="2014" name="Agronomy (Basel)">
        <title>A Draft Genome Sequence for Ensete ventricosum, the Drought-Tolerant Tree Against Hunger.</title>
        <authorList>
            <person name="Harrison J."/>
            <person name="Moore K.A."/>
            <person name="Paszkiewicz K."/>
            <person name="Jones T."/>
            <person name="Grant M."/>
            <person name="Ambacheew D."/>
            <person name="Muzemil S."/>
            <person name="Studholme D.J."/>
        </authorList>
    </citation>
    <scope>NUCLEOTIDE SEQUENCE [LARGE SCALE GENOMIC DNA]</scope>
</reference>
<proteinExistence type="predicted"/>